<feature type="region of interest" description="Disordered" evidence="4">
    <location>
        <begin position="225"/>
        <end position="271"/>
    </location>
</feature>
<accession>A0A6A5QFY7</accession>
<dbReference type="AlphaFoldDB" id="A0A6A5QFY7"/>
<dbReference type="Proteomes" id="UP000800096">
    <property type="component" value="Unassembled WGS sequence"/>
</dbReference>
<feature type="disulfide bond" evidence="3">
    <location>
        <begin position="77"/>
        <end position="92"/>
    </location>
</feature>
<dbReference type="SUPFAM" id="SSF57016">
    <property type="entry name" value="Plant lectins/antimicrobial peptides"/>
    <property type="match status" value="3"/>
</dbReference>
<evidence type="ECO:0000256" key="3">
    <source>
        <dbReference type="PROSITE-ProRule" id="PRU00261"/>
    </source>
</evidence>
<evidence type="ECO:0000256" key="5">
    <source>
        <dbReference type="SAM" id="SignalP"/>
    </source>
</evidence>
<feature type="compositionally biased region" description="Low complexity" evidence="4">
    <location>
        <begin position="225"/>
        <end position="241"/>
    </location>
</feature>
<name>A0A6A5QFY7_AMPQU</name>
<keyword evidence="8" id="KW-1185">Reference proteome</keyword>
<evidence type="ECO:0000313" key="7">
    <source>
        <dbReference type="EMBL" id="KAF1913007.1"/>
    </source>
</evidence>
<feature type="disulfide bond" evidence="3">
    <location>
        <begin position="91"/>
        <end position="105"/>
    </location>
</feature>
<dbReference type="InterPro" id="IPR001002">
    <property type="entry name" value="Chitin-bd_1"/>
</dbReference>
<protein>
    <recommendedName>
        <fullName evidence="6">Chitin-binding type-1 domain-containing protein</fullName>
    </recommendedName>
</protein>
<dbReference type="PRINTS" id="PR01217">
    <property type="entry name" value="PRICHEXTENSN"/>
</dbReference>
<feature type="domain" description="Chitin-binding type-1" evidence="6">
    <location>
        <begin position="175"/>
        <end position="219"/>
    </location>
</feature>
<keyword evidence="1 3" id="KW-0147">Chitin-binding</keyword>
<feature type="disulfide bond" evidence="3">
    <location>
        <begin position="86"/>
        <end position="98"/>
    </location>
</feature>
<feature type="signal peptide" evidence="5">
    <location>
        <begin position="1"/>
        <end position="20"/>
    </location>
</feature>
<keyword evidence="5" id="KW-0732">Signal</keyword>
<feature type="region of interest" description="Disordered" evidence="4">
    <location>
        <begin position="122"/>
        <end position="152"/>
    </location>
</feature>
<feature type="domain" description="Chitin-binding type-1" evidence="6">
    <location>
        <begin position="74"/>
        <end position="120"/>
    </location>
</feature>
<dbReference type="GO" id="GO:0008061">
    <property type="term" value="F:chitin binding"/>
    <property type="evidence" value="ECO:0007669"/>
    <property type="project" value="UniProtKB-UniRule"/>
</dbReference>
<comment type="caution">
    <text evidence="3">Lacks conserved residue(s) required for the propagation of feature annotation.</text>
</comment>
<dbReference type="Pfam" id="PF00187">
    <property type="entry name" value="Chitin_bind_1"/>
    <property type="match status" value="2"/>
</dbReference>
<evidence type="ECO:0000259" key="6">
    <source>
        <dbReference type="PROSITE" id="PS50941"/>
    </source>
</evidence>
<dbReference type="InterPro" id="IPR036861">
    <property type="entry name" value="Endochitinase-like_sf"/>
</dbReference>
<dbReference type="CDD" id="cd00035">
    <property type="entry name" value="ChtBD1"/>
    <property type="match status" value="1"/>
</dbReference>
<feature type="compositionally biased region" description="Pro residues" evidence="4">
    <location>
        <begin position="242"/>
        <end position="256"/>
    </location>
</feature>
<feature type="disulfide bond" evidence="3">
    <location>
        <begin position="192"/>
        <end position="206"/>
    </location>
</feature>
<dbReference type="PROSITE" id="PS50941">
    <property type="entry name" value="CHIT_BIND_I_2"/>
    <property type="match status" value="3"/>
</dbReference>
<dbReference type="Gene3D" id="3.30.60.10">
    <property type="entry name" value="Endochitinase-like"/>
    <property type="match status" value="3"/>
</dbReference>
<evidence type="ECO:0000256" key="4">
    <source>
        <dbReference type="SAM" id="MobiDB-lite"/>
    </source>
</evidence>
<dbReference type="SMART" id="SM00270">
    <property type="entry name" value="ChtBD1"/>
    <property type="match status" value="3"/>
</dbReference>
<organism evidence="7 8">
    <name type="scientific">Ampelomyces quisqualis</name>
    <name type="common">Powdery mildew agent</name>
    <dbReference type="NCBI Taxonomy" id="50730"/>
    <lineage>
        <taxon>Eukaryota</taxon>
        <taxon>Fungi</taxon>
        <taxon>Dikarya</taxon>
        <taxon>Ascomycota</taxon>
        <taxon>Pezizomycotina</taxon>
        <taxon>Dothideomycetes</taxon>
        <taxon>Pleosporomycetidae</taxon>
        <taxon>Pleosporales</taxon>
        <taxon>Pleosporineae</taxon>
        <taxon>Phaeosphaeriaceae</taxon>
        <taxon>Ampelomyces</taxon>
    </lineage>
</organism>
<feature type="compositionally biased region" description="Pro residues" evidence="4">
    <location>
        <begin position="124"/>
        <end position="150"/>
    </location>
</feature>
<evidence type="ECO:0000256" key="2">
    <source>
        <dbReference type="ARBA" id="ARBA00023157"/>
    </source>
</evidence>
<dbReference type="OrthoDB" id="1193027at2759"/>
<keyword evidence="2 3" id="KW-1015">Disulfide bond</keyword>
<dbReference type="EMBL" id="ML979139">
    <property type="protein sequence ID" value="KAF1913007.1"/>
    <property type="molecule type" value="Genomic_DNA"/>
</dbReference>
<dbReference type="PANTHER" id="PTHR47849">
    <property type="entry name" value="CHITIN-BINDING LECTIN 1"/>
    <property type="match status" value="1"/>
</dbReference>
<feature type="chain" id="PRO_5025491377" description="Chitin-binding type-1 domain-containing protein" evidence="5">
    <location>
        <begin position="21"/>
        <end position="322"/>
    </location>
</feature>
<dbReference type="CDD" id="cd11618">
    <property type="entry name" value="ChtBD1_1"/>
    <property type="match status" value="1"/>
</dbReference>
<reference evidence="7" key="1">
    <citation type="journal article" date="2020" name="Stud. Mycol.">
        <title>101 Dothideomycetes genomes: a test case for predicting lifestyles and emergence of pathogens.</title>
        <authorList>
            <person name="Haridas S."/>
            <person name="Albert R."/>
            <person name="Binder M."/>
            <person name="Bloem J."/>
            <person name="Labutti K."/>
            <person name="Salamov A."/>
            <person name="Andreopoulos B."/>
            <person name="Baker S."/>
            <person name="Barry K."/>
            <person name="Bills G."/>
            <person name="Bluhm B."/>
            <person name="Cannon C."/>
            <person name="Castanera R."/>
            <person name="Culley D."/>
            <person name="Daum C."/>
            <person name="Ezra D."/>
            <person name="Gonzalez J."/>
            <person name="Henrissat B."/>
            <person name="Kuo A."/>
            <person name="Liang C."/>
            <person name="Lipzen A."/>
            <person name="Lutzoni F."/>
            <person name="Magnuson J."/>
            <person name="Mondo S."/>
            <person name="Nolan M."/>
            <person name="Ohm R."/>
            <person name="Pangilinan J."/>
            <person name="Park H.-J."/>
            <person name="Ramirez L."/>
            <person name="Alfaro M."/>
            <person name="Sun H."/>
            <person name="Tritt A."/>
            <person name="Yoshinaga Y."/>
            <person name="Zwiers L.-H."/>
            <person name="Turgeon B."/>
            <person name="Goodwin S."/>
            <person name="Spatafora J."/>
            <person name="Crous P."/>
            <person name="Grigoriev I."/>
        </authorList>
    </citation>
    <scope>NUCLEOTIDE SEQUENCE</scope>
    <source>
        <strain evidence="7">HMLAC05119</strain>
    </source>
</reference>
<gene>
    <name evidence="7" type="ORF">BDU57DRAFT_341723</name>
</gene>
<dbReference type="PANTHER" id="PTHR47849:SF8">
    <property type="entry name" value="LECTIN"/>
    <property type="match status" value="1"/>
</dbReference>
<sequence length="322" mass="33038">MRCISIGLAGALSFTTTTLALDSLSWSRDVELDLNSAANQLWRGAASQPFMIHAATTPNLFSPFFHHFDTRQAVGRCGTSGGGARCPDNQCCSTFDYCGTDNEHCALLVGCQPQYGRCGDAAPEPTPTPTPSPTPSPLPPPSSTVFPPTPSSTLIPTISSVLPPLPSGTLIVSPNGQCGNLTTCGGSGFGSCCSEWYFCGSGPQYCGTGCRSEFGTCNGAPPPISSSNTLPPSSSSIRTSSTPPPVTTSTPTPTPTTSPTSSLPPAVPTNVSTDGRCGAEGSGRTCQGSAFGRCCSDYGWCGSSDDHCRPAYGCRPDFGTCG</sequence>
<proteinExistence type="predicted"/>
<feature type="disulfide bond" evidence="3">
    <location>
        <begin position="294"/>
        <end position="308"/>
    </location>
</feature>
<feature type="disulfide bond" evidence="3">
    <location>
        <begin position="178"/>
        <end position="193"/>
    </location>
</feature>
<evidence type="ECO:0000256" key="1">
    <source>
        <dbReference type="ARBA" id="ARBA00022669"/>
    </source>
</evidence>
<evidence type="ECO:0000313" key="8">
    <source>
        <dbReference type="Proteomes" id="UP000800096"/>
    </source>
</evidence>
<feature type="domain" description="Chitin-binding type-1" evidence="6">
    <location>
        <begin position="274"/>
        <end position="322"/>
    </location>
</feature>